<dbReference type="Gene3D" id="3.10.310.10">
    <property type="entry name" value="Diaminopimelate Epimerase, Chain A, domain 1"/>
    <property type="match status" value="2"/>
</dbReference>
<dbReference type="PANTHER" id="PTHR31689:SF0">
    <property type="entry name" value="DIAMINOPIMELATE EPIMERASE"/>
    <property type="match status" value="1"/>
</dbReference>
<feature type="binding site" evidence="9">
    <location>
        <begin position="221"/>
        <end position="222"/>
    </location>
    <ligand>
        <name>substrate</name>
    </ligand>
</feature>
<keyword evidence="12" id="KW-1185">Reference proteome</keyword>
<dbReference type="GO" id="GO:0005829">
    <property type="term" value="C:cytosol"/>
    <property type="evidence" value="ECO:0007669"/>
    <property type="project" value="TreeGrafter"/>
</dbReference>
<dbReference type="GO" id="GO:0009089">
    <property type="term" value="P:lysine biosynthetic process via diaminopimelate"/>
    <property type="evidence" value="ECO:0007669"/>
    <property type="project" value="UniProtKB-UniRule"/>
</dbReference>
<comment type="similarity">
    <text evidence="2 9">Belongs to the diaminopimelate epimerase family.</text>
</comment>
<gene>
    <name evidence="9 11" type="primary">dapF</name>
    <name evidence="11" type="ORF">C41B8_15787</name>
</gene>
<evidence type="ECO:0000256" key="6">
    <source>
        <dbReference type="ARBA" id="ARBA00023154"/>
    </source>
</evidence>
<dbReference type="FunFam" id="3.10.310.10:FF:000001">
    <property type="entry name" value="Diaminopimelate epimerase"/>
    <property type="match status" value="1"/>
</dbReference>
<dbReference type="InterPro" id="IPR001653">
    <property type="entry name" value="DAP_epimerase_DapF"/>
</dbReference>
<sequence length="281" mass="29715">MALAFTKMHGLGNDFVVLDATRAPIALDEASARHIADRRFGIGCDQILIVEPPRSAEADFAYRILNADGSESGQCGNGARCFVRYVREAGLTDKRRIVVDIRDGQMTLEALDDDTFAVALGVPQFAPARIPLLGFEQAATYRLDDVAGQSVTFSAVSLGNPHAVIRVPDVATAEVEGIGPALERHPAFPERVNVGFCEIVARDHVRLRVFERGAGETLACGSGAAAAVVTGIAAGDLDADVRVDLPGGTARIHWESADAPAVLIGPAERVFEGKLVSSDQG</sequence>
<keyword evidence="5 9" id="KW-0028">Amino-acid biosynthesis</keyword>
<feature type="binding site" evidence="9">
    <location>
        <begin position="76"/>
        <end position="77"/>
    </location>
    <ligand>
        <name>substrate</name>
    </ligand>
</feature>
<comment type="subcellular location">
    <subcellularLocation>
        <location evidence="9">Cytoplasm</location>
    </subcellularLocation>
</comment>
<feature type="active site" evidence="10">
    <location>
        <position position="75"/>
    </location>
</feature>
<comment type="caution">
    <text evidence="11">The sequence shown here is derived from an EMBL/GenBank/DDBJ whole genome shotgun (WGS) entry which is preliminary data.</text>
</comment>
<dbReference type="eggNOG" id="COG0253">
    <property type="taxonomic scope" value="Bacteria"/>
</dbReference>
<dbReference type="UniPathway" id="UPA00034">
    <property type="reaction ID" value="UER00025"/>
</dbReference>
<feature type="binding site" evidence="9">
    <location>
        <position position="193"/>
    </location>
    <ligand>
        <name>substrate</name>
    </ligand>
</feature>
<dbReference type="InterPro" id="IPR018510">
    <property type="entry name" value="DAP_epimerase_AS"/>
</dbReference>
<keyword evidence="4 9" id="KW-0963">Cytoplasm</keyword>
<feature type="site" description="Could be important to modulate the pK values of the two catalytic cysteine residues" evidence="9">
    <location>
        <position position="162"/>
    </location>
</feature>
<evidence type="ECO:0000256" key="5">
    <source>
        <dbReference type="ARBA" id="ARBA00022605"/>
    </source>
</evidence>
<feature type="binding site" evidence="9">
    <location>
        <position position="66"/>
    </location>
    <ligand>
        <name>substrate</name>
    </ligand>
</feature>
<feature type="binding site" evidence="9">
    <location>
        <position position="13"/>
    </location>
    <ligand>
        <name>substrate</name>
    </ligand>
</feature>
<accession>A0A084IHU9</accession>
<evidence type="ECO:0000256" key="8">
    <source>
        <dbReference type="ARBA" id="ARBA00051712"/>
    </source>
</evidence>
<comment type="pathway">
    <text evidence="1 9">Amino-acid biosynthesis; L-lysine biosynthesis via DAP pathway; DL-2,6-diaminopimelate from LL-2,6-diaminopimelate: step 1/1.</text>
</comment>
<evidence type="ECO:0000313" key="11">
    <source>
        <dbReference type="EMBL" id="KEZ76283.1"/>
    </source>
</evidence>
<comment type="subunit">
    <text evidence="9">Homodimer.</text>
</comment>
<reference evidence="11 12" key="1">
    <citation type="submission" date="2013-03" db="EMBL/GenBank/DDBJ databases">
        <title>Salinisphaera hydrothermalis C41B8 Genome Sequencing.</title>
        <authorList>
            <person name="Li C."/>
            <person name="Lai Q."/>
            <person name="Shao Z."/>
        </authorList>
    </citation>
    <scope>NUCLEOTIDE SEQUENCE [LARGE SCALE GENOMIC DNA]</scope>
    <source>
        <strain evidence="11 12">C41B8</strain>
    </source>
</reference>
<keyword evidence="6 9" id="KW-0457">Lysine biosynthesis</keyword>
<evidence type="ECO:0000256" key="9">
    <source>
        <dbReference type="HAMAP-Rule" id="MF_00197"/>
    </source>
</evidence>
<dbReference type="EMBL" id="APNK01000034">
    <property type="protein sequence ID" value="KEZ76283.1"/>
    <property type="molecule type" value="Genomic_DNA"/>
</dbReference>
<evidence type="ECO:0000256" key="1">
    <source>
        <dbReference type="ARBA" id="ARBA00005196"/>
    </source>
</evidence>
<comment type="function">
    <text evidence="9">Catalyzes the stereoinversion of LL-2,6-diaminopimelate (L,L-DAP) to meso-diaminopimelate (meso-DAP), a precursor of L-lysine and an essential component of the bacterial peptidoglycan.</text>
</comment>
<name>A0A084IHU9_SALHC</name>
<evidence type="ECO:0000256" key="3">
    <source>
        <dbReference type="ARBA" id="ARBA00013080"/>
    </source>
</evidence>
<dbReference type="OrthoDB" id="9805408at2"/>
<dbReference type="HAMAP" id="MF_00197">
    <property type="entry name" value="DAP_epimerase"/>
    <property type="match status" value="1"/>
</dbReference>
<dbReference type="Proteomes" id="UP000028302">
    <property type="component" value="Unassembled WGS sequence"/>
</dbReference>
<feature type="binding site" evidence="9">
    <location>
        <position position="46"/>
    </location>
    <ligand>
        <name>substrate</name>
    </ligand>
</feature>
<keyword evidence="7 9" id="KW-0413">Isomerase</keyword>
<feature type="site" description="Important for dimerization" evidence="9">
    <location>
        <position position="271"/>
    </location>
</feature>
<dbReference type="EC" id="5.1.1.7" evidence="3 9"/>
<proteinExistence type="inferred from homology"/>
<feature type="binding site" evidence="9">
    <location>
        <begin position="211"/>
        <end position="212"/>
    </location>
    <ligand>
        <name>substrate</name>
    </ligand>
</feature>
<evidence type="ECO:0000256" key="4">
    <source>
        <dbReference type="ARBA" id="ARBA00022490"/>
    </source>
</evidence>
<evidence type="ECO:0000256" key="2">
    <source>
        <dbReference type="ARBA" id="ARBA00010219"/>
    </source>
</evidence>
<dbReference type="PATRIC" id="fig|1304275.5.peg.3230"/>
<evidence type="ECO:0000256" key="7">
    <source>
        <dbReference type="ARBA" id="ARBA00023235"/>
    </source>
</evidence>
<dbReference type="SUPFAM" id="SSF54506">
    <property type="entry name" value="Diaminopimelate epimerase-like"/>
    <property type="match status" value="1"/>
</dbReference>
<protein>
    <recommendedName>
        <fullName evidence="3 9">Diaminopimelate epimerase</fullName>
        <shortName evidence="9">DAP epimerase</shortName>
        <ecNumber evidence="3 9">5.1.1.7</ecNumber>
    </recommendedName>
    <alternativeName>
        <fullName evidence="9">PLP-independent amino acid racemase</fullName>
    </alternativeName>
</protein>
<dbReference type="NCBIfam" id="TIGR00652">
    <property type="entry name" value="DapF"/>
    <property type="match status" value="1"/>
</dbReference>
<comment type="catalytic activity">
    <reaction evidence="8 9">
        <text>(2S,6S)-2,6-diaminopimelate = meso-2,6-diaminopimelate</text>
        <dbReference type="Rhea" id="RHEA:15393"/>
        <dbReference type="ChEBI" id="CHEBI:57609"/>
        <dbReference type="ChEBI" id="CHEBI:57791"/>
        <dbReference type="EC" id="5.1.1.7"/>
    </reaction>
</comment>
<feature type="active site" description="Proton donor" evidence="9">
    <location>
        <position position="75"/>
    </location>
</feature>
<evidence type="ECO:0000256" key="10">
    <source>
        <dbReference type="PROSITE-ProRule" id="PRU10125"/>
    </source>
</evidence>
<organism evidence="11 12">
    <name type="scientific">Salinisphaera hydrothermalis (strain C41B8)</name>
    <dbReference type="NCBI Taxonomy" id="1304275"/>
    <lineage>
        <taxon>Bacteria</taxon>
        <taxon>Pseudomonadati</taxon>
        <taxon>Pseudomonadota</taxon>
        <taxon>Gammaproteobacteria</taxon>
        <taxon>Salinisphaerales</taxon>
        <taxon>Salinisphaeraceae</taxon>
        <taxon>Salinisphaera</taxon>
    </lineage>
</organism>
<dbReference type="RefSeq" id="WP_037340395.1">
    <property type="nucleotide sequence ID" value="NZ_APNK01000034.1"/>
</dbReference>
<dbReference type="AlphaFoldDB" id="A0A084IHU9"/>
<dbReference type="PROSITE" id="PS01326">
    <property type="entry name" value="DAP_EPIMERASE"/>
    <property type="match status" value="1"/>
</dbReference>
<dbReference type="GO" id="GO:0008837">
    <property type="term" value="F:diaminopimelate epimerase activity"/>
    <property type="evidence" value="ECO:0007669"/>
    <property type="project" value="UniProtKB-UniRule"/>
</dbReference>
<evidence type="ECO:0000313" key="12">
    <source>
        <dbReference type="Proteomes" id="UP000028302"/>
    </source>
</evidence>
<feature type="binding site" evidence="9">
    <location>
        <position position="160"/>
    </location>
    <ligand>
        <name>substrate</name>
    </ligand>
</feature>
<feature type="site" description="Could be important to modulate the pK values of the two catalytic cysteine residues" evidence="9">
    <location>
        <position position="211"/>
    </location>
</feature>
<dbReference type="PANTHER" id="PTHR31689">
    <property type="entry name" value="DIAMINOPIMELATE EPIMERASE, CHLOROPLASTIC"/>
    <property type="match status" value="1"/>
</dbReference>
<feature type="active site" description="Proton acceptor" evidence="9">
    <location>
        <position position="220"/>
    </location>
</feature>
<dbReference type="Pfam" id="PF01678">
    <property type="entry name" value="DAP_epimerase"/>
    <property type="match status" value="2"/>
</dbReference>
<dbReference type="STRING" id="1304275.C41B8_15787"/>